<feature type="transmembrane region" description="Helical" evidence="2">
    <location>
        <begin position="76"/>
        <end position="95"/>
    </location>
</feature>
<dbReference type="PANTHER" id="PTHR48258">
    <property type="entry name" value="DUF4218 DOMAIN-CONTAINING PROTEIN-RELATED"/>
    <property type="match status" value="1"/>
</dbReference>
<gene>
    <name evidence="4" type="ORF">Tci_502175</name>
</gene>
<proteinExistence type="predicted"/>
<reference evidence="4" key="1">
    <citation type="journal article" date="2019" name="Sci. Rep.">
        <title>Draft genome of Tanacetum cinerariifolium, the natural source of mosquito coil.</title>
        <authorList>
            <person name="Yamashiro T."/>
            <person name="Shiraishi A."/>
            <person name="Satake H."/>
            <person name="Nakayama K."/>
        </authorList>
    </citation>
    <scope>NUCLEOTIDE SEQUENCE</scope>
</reference>
<dbReference type="Pfam" id="PF02992">
    <property type="entry name" value="Transposase_21"/>
    <property type="match status" value="1"/>
</dbReference>
<feature type="domain" description="DUF4218" evidence="3">
    <location>
        <begin position="54"/>
        <end position="129"/>
    </location>
</feature>
<dbReference type="Pfam" id="PF13960">
    <property type="entry name" value="DUF4218"/>
    <property type="match status" value="1"/>
</dbReference>
<organism evidence="4">
    <name type="scientific">Tanacetum cinerariifolium</name>
    <name type="common">Dalmatian daisy</name>
    <name type="synonym">Chrysanthemum cinerariifolium</name>
    <dbReference type="NCBI Taxonomy" id="118510"/>
    <lineage>
        <taxon>Eukaryota</taxon>
        <taxon>Viridiplantae</taxon>
        <taxon>Streptophyta</taxon>
        <taxon>Embryophyta</taxon>
        <taxon>Tracheophyta</taxon>
        <taxon>Spermatophyta</taxon>
        <taxon>Magnoliopsida</taxon>
        <taxon>eudicotyledons</taxon>
        <taxon>Gunneridae</taxon>
        <taxon>Pentapetalae</taxon>
        <taxon>asterids</taxon>
        <taxon>campanulids</taxon>
        <taxon>Asterales</taxon>
        <taxon>Asteraceae</taxon>
        <taxon>Asteroideae</taxon>
        <taxon>Anthemideae</taxon>
        <taxon>Anthemidinae</taxon>
        <taxon>Tanacetum</taxon>
    </lineage>
</organism>
<keyword evidence="2" id="KW-1133">Transmembrane helix</keyword>
<sequence length="601" mass="67079">MLGKTNYVGHRRFLKKPHKWRRSLDFNGKTKDGDPPRKFVRDQIMAQLARLPARLKEDDMLKAQSKVVDILCNLELIYPLAFFDIMIHLVIYLHLKALKGEPIRPRWMYPFERYMKKLKNYVRNKAKPEDKDPGVSASSKLFALVCGPIPTPISVNSCVVNGVRFIVHSRDECCITQNNGICPPGDKDKEMYYGHLEGILEFSYGQTTTQLEDRQKFSNEGVIMVEDDHDDIYFDNSSDLELSTSLSDLDFATLHIDGQSIDVDAPPDIIDVDEDGDIIDDEDSLPHDLADFDDEDLVNVDDDDDDVAVVYSNVVRGHDGDGGGDDHPPPHQIGSGCQEDDHDDIHFDNSSDLELSTSLSDLDFVTLHIDGQSMDVDAPPDIIDVDEDGDIIDDEDAPPHDLADFDDEDLVNVDDDDMSADVARGHGGDGGGDDHPPPYKIGSGFQSMNFWNIDGQSMDVDAPPDIIDVDEDDDIIDDEDALPYGLADFDDEDLINMLVDVARGHGGDGGGDDHPPPHQIGSGCQGKGTRKPNLGGRKPGRLNTRKETRNIRLRKITDQFGPQTIRFEWNDRGTLIPLGDHAAHWANLLREIVREFPMFLA</sequence>
<feature type="region of interest" description="Disordered" evidence="1">
    <location>
        <begin position="505"/>
        <end position="542"/>
    </location>
</feature>
<feature type="compositionally biased region" description="Basic and acidic residues" evidence="1">
    <location>
        <begin position="317"/>
        <end position="329"/>
    </location>
</feature>
<dbReference type="AlphaFoldDB" id="A0A699I9C1"/>
<dbReference type="InterPro" id="IPR004242">
    <property type="entry name" value="Transposase_21"/>
</dbReference>
<dbReference type="PANTHER" id="PTHR48258:SF14">
    <property type="entry name" value="OS02G0583300 PROTEIN"/>
    <property type="match status" value="1"/>
</dbReference>
<accession>A0A699I9C1</accession>
<feature type="region of interest" description="Disordered" evidence="1">
    <location>
        <begin position="317"/>
        <end position="336"/>
    </location>
</feature>
<protein>
    <submittedName>
        <fullName evidence="4">Zinc finger MYM-type protein 1</fullName>
    </submittedName>
</protein>
<comment type="caution">
    <text evidence="4">The sequence shown here is derived from an EMBL/GenBank/DDBJ whole genome shotgun (WGS) entry which is preliminary data.</text>
</comment>
<dbReference type="EMBL" id="BKCJ010262926">
    <property type="protein sequence ID" value="GEZ30202.1"/>
    <property type="molecule type" value="Genomic_DNA"/>
</dbReference>
<evidence type="ECO:0000256" key="1">
    <source>
        <dbReference type="SAM" id="MobiDB-lite"/>
    </source>
</evidence>
<dbReference type="InterPro" id="IPR025452">
    <property type="entry name" value="DUF4218"/>
</dbReference>
<keyword evidence="2" id="KW-0472">Membrane</keyword>
<name>A0A699I9C1_TANCI</name>
<evidence type="ECO:0000313" key="4">
    <source>
        <dbReference type="EMBL" id="GEZ30202.1"/>
    </source>
</evidence>
<feature type="compositionally biased region" description="Basic and acidic residues" evidence="1">
    <location>
        <begin position="505"/>
        <end position="516"/>
    </location>
</feature>
<feature type="region of interest" description="Disordered" evidence="1">
    <location>
        <begin position="418"/>
        <end position="438"/>
    </location>
</feature>
<feature type="compositionally biased region" description="Basic and acidic residues" evidence="1">
    <location>
        <begin position="423"/>
        <end position="437"/>
    </location>
</feature>
<evidence type="ECO:0000256" key="2">
    <source>
        <dbReference type="SAM" id="Phobius"/>
    </source>
</evidence>
<evidence type="ECO:0000259" key="3">
    <source>
        <dbReference type="Pfam" id="PF13960"/>
    </source>
</evidence>
<keyword evidence="2" id="KW-0812">Transmembrane</keyword>